<organism evidence="2 3">
    <name type="scientific">Trichobilharzia regenti</name>
    <name type="common">Nasal bird schistosome</name>
    <dbReference type="NCBI Taxonomy" id="157069"/>
    <lineage>
        <taxon>Eukaryota</taxon>
        <taxon>Metazoa</taxon>
        <taxon>Spiralia</taxon>
        <taxon>Lophotrochozoa</taxon>
        <taxon>Platyhelminthes</taxon>
        <taxon>Trematoda</taxon>
        <taxon>Digenea</taxon>
        <taxon>Strigeidida</taxon>
        <taxon>Schistosomatoidea</taxon>
        <taxon>Schistosomatidae</taxon>
        <taxon>Trichobilharzia</taxon>
    </lineage>
</organism>
<keyword evidence="2" id="KW-1185">Reference proteome</keyword>
<feature type="compositionally biased region" description="Low complexity" evidence="1">
    <location>
        <begin position="38"/>
        <end position="59"/>
    </location>
</feature>
<evidence type="ECO:0000256" key="1">
    <source>
        <dbReference type="SAM" id="MobiDB-lite"/>
    </source>
</evidence>
<dbReference type="WBParaSite" id="TREG1_56190.1">
    <property type="protein sequence ID" value="TREG1_56190.1"/>
    <property type="gene ID" value="TREG1_56190"/>
</dbReference>
<reference evidence="2" key="1">
    <citation type="submission" date="2022-06" db="EMBL/GenBank/DDBJ databases">
        <authorList>
            <person name="Berger JAMES D."/>
            <person name="Berger JAMES D."/>
        </authorList>
    </citation>
    <scope>NUCLEOTIDE SEQUENCE [LARGE SCALE GENOMIC DNA]</scope>
</reference>
<sequence length="331" mass="35744">MTTTAISNKKSPYSTAVSTTFSSTVNGNLDPAYSSPNHTNNLSASSTHSSLSMPTSASTRVHFSGSVKPDESDKSASKGFPKTRHPRSGKKATDGHVIGSKGDLSQHGNANLSSESLAEDFNDDIVQVSSQAEPSIQERKSPKSNDLNSDHFVHSNNLNLIRSNDVNTVITVYDNVTSSTGPTAKPRSKTRNSTEAFAVTPPPISVNTPDDHLALKSPTGINRPKPPNDPVIKIATEEDTSECPSHRASPGKKYQDTLDVQGNDDDAYSSGGEEIYVISRRVGFTDDVEDNEEKSNQKLIRRDTPHYTKRARIQSKTADGGNCDINIIFLN</sequence>
<dbReference type="Proteomes" id="UP000050795">
    <property type="component" value="Unassembled WGS sequence"/>
</dbReference>
<feature type="compositionally biased region" description="Basic and acidic residues" evidence="1">
    <location>
        <begin position="136"/>
        <end position="151"/>
    </location>
</feature>
<feature type="region of interest" description="Disordered" evidence="1">
    <location>
        <begin position="1"/>
        <end position="110"/>
    </location>
</feature>
<accession>A0AA85K1Y5</accession>
<feature type="compositionally biased region" description="Polar residues" evidence="1">
    <location>
        <begin position="1"/>
        <end position="13"/>
    </location>
</feature>
<feature type="region of interest" description="Disordered" evidence="1">
    <location>
        <begin position="238"/>
        <end position="270"/>
    </location>
</feature>
<protein>
    <submittedName>
        <fullName evidence="3">Uncharacterized protein</fullName>
    </submittedName>
</protein>
<name>A0AA85K1Y5_TRIRE</name>
<feature type="region of interest" description="Disordered" evidence="1">
    <location>
        <begin position="130"/>
        <end position="151"/>
    </location>
</feature>
<evidence type="ECO:0000313" key="3">
    <source>
        <dbReference type="WBParaSite" id="TREG1_56190.1"/>
    </source>
</evidence>
<proteinExistence type="predicted"/>
<feature type="region of interest" description="Disordered" evidence="1">
    <location>
        <begin position="177"/>
        <end position="210"/>
    </location>
</feature>
<dbReference type="AlphaFoldDB" id="A0AA85K1Y5"/>
<evidence type="ECO:0000313" key="2">
    <source>
        <dbReference type="Proteomes" id="UP000050795"/>
    </source>
</evidence>
<feature type="compositionally biased region" description="Low complexity" evidence="1">
    <location>
        <begin position="14"/>
        <end position="25"/>
    </location>
</feature>
<reference evidence="3" key="2">
    <citation type="submission" date="2023-11" db="UniProtKB">
        <authorList>
            <consortium name="WormBaseParasite"/>
        </authorList>
    </citation>
    <scope>IDENTIFICATION</scope>
</reference>
<feature type="compositionally biased region" description="Basic residues" evidence="1">
    <location>
        <begin position="81"/>
        <end position="90"/>
    </location>
</feature>